<feature type="region of interest" description="Disordered" evidence="7">
    <location>
        <begin position="145"/>
        <end position="200"/>
    </location>
</feature>
<feature type="region of interest" description="Disordered" evidence="7">
    <location>
        <begin position="381"/>
        <end position="400"/>
    </location>
</feature>
<feature type="region of interest" description="Disordered" evidence="7">
    <location>
        <begin position="1"/>
        <end position="35"/>
    </location>
</feature>
<dbReference type="GO" id="GO:0045013">
    <property type="term" value="P:carbon catabolite repression of transcription"/>
    <property type="evidence" value="ECO:0007669"/>
    <property type="project" value="TreeGrafter"/>
</dbReference>
<proteinExistence type="inferred from homology"/>
<dbReference type="PROSITE" id="PS50082">
    <property type="entry name" value="WD_REPEATS_2"/>
    <property type="match status" value="1"/>
</dbReference>
<feature type="region of interest" description="Disordered" evidence="7">
    <location>
        <begin position="339"/>
        <end position="364"/>
    </location>
</feature>
<evidence type="ECO:0000256" key="3">
    <source>
        <dbReference type="ARBA" id="ARBA00037241"/>
    </source>
</evidence>
<dbReference type="GO" id="GO:0051286">
    <property type="term" value="C:cell tip"/>
    <property type="evidence" value="ECO:0007669"/>
    <property type="project" value="TreeGrafter"/>
</dbReference>
<evidence type="ECO:0000256" key="1">
    <source>
        <dbReference type="ARBA" id="ARBA00022574"/>
    </source>
</evidence>
<sequence>MFVLPPPPRPDGFYSSVGGPGQPFETNNTLSHPTGPEYQLVLGEGTYNLTDDLLLATPPPHPSEAPVQNTNPLATTIPPPAAGTKLSLIILSPSSSTSGPSSSSRSPAAGSKSDIVQDSPAASNTGRNPSSLLLSRTAWSSGLGGGAHNAGTVRSVPENAPQVPQFGAGNTALYPQPNSKETKDGSKRRKPKNNIVKSNSSFVSRVIPHESLGKRLGERNPQGILAFANINRGLQWLDLSDVKKDENLTKILFTKAHALCHDINQLTKSQQHLDMVIGFSTGDIIWYEPMSQKYARLNKNGIINSSAVADIRWLPGSENLFMAAHFDGSIVVYDKEKEDAPFTPENTDRPSAAPHSQARPSTDAFASAANLAQNVASAANGATSSSGSASSTINEHTNGTGRAKSFTLQVCKSVQSTNQKSNPVSFWKISNARVNAFAISPDAKYLAIVSDDGGLRVLDYCNEKLLDVFYSYYGALLCVTWSPDGRYILTGGQDDLVSIWSVADSALVARCQGHASWVTSVAFDPWRCDERNYRFGSVGEDCRLLLWDFSVGMLGRPRAASVRHRPSISSHLAVARTRAESSSTHLRSDSNLSRQPSGEDGADHELAEQEIVHPVEPRSRTALLPPVMAKQVDEHPLCWVGFVEEAVVTSCMNGHIRTWGRPKEGVDTIAEASDGAPSTAGSSC</sequence>
<evidence type="ECO:0000256" key="7">
    <source>
        <dbReference type="SAM" id="MobiDB-lite"/>
    </source>
</evidence>
<evidence type="ECO:0000256" key="5">
    <source>
        <dbReference type="ARBA" id="ARBA00038682"/>
    </source>
</evidence>
<evidence type="ECO:0000256" key="2">
    <source>
        <dbReference type="ARBA" id="ARBA00022737"/>
    </source>
</evidence>
<dbReference type="InterPro" id="IPR051362">
    <property type="entry name" value="WD_repeat_creC_regulators"/>
</dbReference>
<dbReference type="InterPro" id="IPR036322">
    <property type="entry name" value="WD40_repeat_dom_sf"/>
</dbReference>
<organism evidence="8">
    <name type="scientific">Eremomyces bilateralis CBS 781.70</name>
    <dbReference type="NCBI Taxonomy" id="1392243"/>
    <lineage>
        <taxon>Eukaryota</taxon>
        <taxon>Fungi</taxon>
        <taxon>Dikarya</taxon>
        <taxon>Ascomycota</taxon>
        <taxon>Pezizomycotina</taxon>
        <taxon>Dothideomycetes</taxon>
        <taxon>Dothideomycetes incertae sedis</taxon>
        <taxon>Eremomycetales</taxon>
        <taxon>Eremomycetaceae</taxon>
        <taxon>Eremomyces</taxon>
    </lineage>
</organism>
<dbReference type="PANTHER" id="PTHR14107:SF16">
    <property type="entry name" value="AT02583P"/>
    <property type="match status" value="1"/>
</dbReference>
<feature type="region of interest" description="Disordered" evidence="7">
    <location>
        <begin position="579"/>
        <end position="603"/>
    </location>
</feature>
<dbReference type="PANTHER" id="PTHR14107">
    <property type="entry name" value="WD REPEAT PROTEIN"/>
    <property type="match status" value="1"/>
</dbReference>
<evidence type="ECO:0000313" key="8">
    <source>
        <dbReference type="EMBL" id="KAF1809754.1"/>
    </source>
</evidence>
<feature type="compositionally biased region" description="Polar residues" evidence="7">
    <location>
        <begin position="114"/>
        <end position="132"/>
    </location>
</feature>
<dbReference type="Pfam" id="PF00400">
    <property type="entry name" value="WD40"/>
    <property type="match status" value="3"/>
</dbReference>
<dbReference type="SUPFAM" id="SSF50978">
    <property type="entry name" value="WD40 repeat-like"/>
    <property type="match status" value="1"/>
</dbReference>
<comment type="subunit">
    <text evidence="5">Interacts with creB.</text>
</comment>
<reference evidence="10" key="2">
    <citation type="submission" date="2020-04" db="EMBL/GenBank/DDBJ databases">
        <authorList>
            <consortium name="NCBI Genome Project"/>
        </authorList>
    </citation>
    <scope>NUCLEOTIDE SEQUENCE</scope>
    <source>
        <strain evidence="10">CBS 781.70</strain>
    </source>
</reference>
<dbReference type="InterPro" id="IPR001680">
    <property type="entry name" value="WD40_rpt"/>
</dbReference>
<evidence type="ECO:0000256" key="4">
    <source>
        <dbReference type="ARBA" id="ARBA00038107"/>
    </source>
</evidence>
<dbReference type="GO" id="GO:0005634">
    <property type="term" value="C:nucleus"/>
    <property type="evidence" value="ECO:0007669"/>
    <property type="project" value="TreeGrafter"/>
</dbReference>
<accession>A0A6G1FVE0</accession>
<feature type="compositionally biased region" description="Low complexity" evidence="7">
    <location>
        <begin position="381"/>
        <end position="392"/>
    </location>
</feature>
<dbReference type="GO" id="GO:0032153">
    <property type="term" value="C:cell division site"/>
    <property type="evidence" value="ECO:0007669"/>
    <property type="project" value="TreeGrafter"/>
</dbReference>
<feature type="compositionally biased region" description="Polar residues" evidence="7">
    <location>
        <begin position="580"/>
        <end position="596"/>
    </location>
</feature>
<evidence type="ECO:0000313" key="9">
    <source>
        <dbReference type="Proteomes" id="UP000504638"/>
    </source>
</evidence>
<keyword evidence="9" id="KW-1185">Reference proteome</keyword>
<feature type="compositionally biased region" description="Low complexity" evidence="7">
    <location>
        <begin position="84"/>
        <end position="113"/>
    </location>
</feature>
<dbReference type="SMART" id="SM00320">
    <property type="entry name" value="WD40"/>
    <property type="match status" value="4"/>
</dbReference>
<name>A0A6G1FVE0_9PEZI</name>
<dbReference type="InterPro" id="IPR015943">
    <property type="entry name" value="WD40/YVTN_repeat-like_dom_sf"/>
</dbReference>
<comment type="similarity">
    <text evidence="4">Belongs to the WD repeat creC family.</text>
</comment>
<keyword evidence="1 6" id="KW-0853">WD repeat</keyword>
<dbReference type="OrthoDB" id="3367at2759"/>
<dbReference type="PROSITE" id="PS50294">
    <property type="entry name" value="WD_REPEATS_REGION"/>
    <property type="match status" value="1"/>
</dbReference>
<evidence type="ECO:0000256" key="6">
    <source>
        <dbReference type="PROSITE-ProRule" id="PRU00221"/>
    </source>
</evidence>
<feature type="repeat" description="WD" evidence="6">
    <location>
        <begin position="469"/>
        <end position="510"/>
    </location>
</feature>
<reference evidence="10" key="3">
    <citation type="submission" date="2025-04" db="UniProtKB">
        <authorList>
            <consortium name="RefSeq"/>
        </authorList>
    </citation>
    <scope>IDENTIFICATION</scope>
    <source>
        <strain evidence="10">CBS 781.70</strain>
    </source>
</reference>
<reference evidence="8 10" key="1">
    <citation type="submission" date="2020-01" db="EMBL/GenBank/DDBJ databases">
        <authorList>
            <consortium name="DOE Joint Genome Institute"/>
            <person name="Haridas S."/>
            <person name="Albert R."/>
            <person name="Binder M."/>
            <person name="Bloem J."/>
            <person name="Labutti K."/>
            <person name="Salamov A."/>
            <person name="Andreopoulos B."/>
            <person name="Baker S.E."/>
            <person name="Barry K."/>
            <person name="Bills G."/>
            <person name="Bluhm B.H."/>
            <person name="Cannon C."/>
            <person name="Castanera R."/>
            <person name="Culley D.E."/>
            <person name="Daum C."/>
            <person name="Ezra D."/>
            <person name="Gonzalez J.B."/>
            <person name="Henrissat B."/>
            <person name="Kuo A."/>
            <person name="Liang C."/>
            <person name="Lipzen A."/>
            <person name="Lutzoni F."/>
            <person name="Magnuson J."/>
            <person name="Mondo S."/>
            <person name="Nolan M."/>
            <person name="Ohm R."/>
            <person name="Pangilinan J."/>
            <person name="Park H.-J."/>
            <person name="Ramirez L."/>
            <person name="Alfaro M."/>
            <person name="Sun H."/>
            <person name="Tritt A."/>
            <person name="Yoshinaga Y."/>
            <person name="Zwiers L.-H."/>
            <person name="Turgeon B.G."/>
            <person name="Goodwin S.B."/>
            <person name="Spatafora J.W."/>
            <person name="Crous P.W."/>
            <person name="Grigoriev I.V."/>
        </authorList>
    </citation>
    <scope>NUCLEOTIDE SEQUENCE</scope>
    <source>
        <strain evidence="8 10">CBS 781.70</strain>
    </source>
</reference>
<evidence type="ECO:0000313" key="10">
    <source>
        <dbReference type="RefSeq" id="XP_033531385.1"/>
    </source>
</evidence>
<protein>
    <submittedName>
        <fullName evidence="8 10">WD40 repeat-like protein</fullName>
    </submittedName>
</protein>
<feature type="compositionally biased region" description="Pro residues" evidence="7">
    <location>
        <begin position="1"/>
        <end position="10"/>
    </location>
</feature>
<dbReference type="RefSeq" id="XP_033531385.1">
    <property type="nucleotide sequence ID" value="XM_033680058.1"/>
</dbReference>
<gene>
    <name evidence="8 10" type="ORF">P152DRAFT_461140</name>
</gene>
<dbReference type="Proteomes" id="UP000504638">
    <property type="component" value="Unplaced"/>
</dbReference>
<dbReference type="AlphaFoldDB" id="A0A6G1FVE0"/>
<comment type="function">
    <text evidence="3">Component of the regulatory network controlling carbon source utilization through ubiquitination and deubiquitination involving creA, creB, creC, creD and acrB. Required to prevent the proteolysis of the CreB deubiquitinating enzyme in the absence of carbon catabolite repression. CreB deubiquitinating enzyme stabilized in a complex with the CreC leads to the expression of genes such as those in the proline and quinate pathways.</text>
</comment>
<keyword evidence="2" id="KW-0677">Repeat</keyword>
<dbReference type="EMBL" id="ML975170">
    <property type="protein sequence ID" value="KAF1809754.1"/>
    <property type="molecule type" value="Genomic_DNA"/>
</dbReference>
<feature type="region of interest" description="Disordered" evidence="7">
    <location>
        <begin position="55"/>
        <end position="132"/>
    </location>
</feature>
<dbReference type="GeneID" id="54420628"/>
<dbReference type="Gene3D" id="2.130.10.10">
    <property type="entry name" value="YVTN repeat-like/Quinoprotein amine dehydrogenase"/>
    <property type="match status" value="1"/>
</dbReference>